<evidence type="ECO:0000259" key="1">
    <source>
        <dbReference type="Pfam" id="PF01592"/>
    </source>
</evidence>
<evidence type="ECO:0000313" key="2">
    <source>
        <dbReference type="EMBL" id="GEN58374.1"/>
    </source>
</evidence>
<dbReference type="RefSeq" id="WP_026396537.1">
    <property type="nucleotide sequence ID" value="NZ_AUBI01000001.1"/>
</dbReference>
<name>A0A511X605_9PROT</name>
<dbReference type="Pfam" id="PF01592">
    <property type="entry name" value="NifU_N"/>
    <property type="match status" value="1"/>
</dbReference>
<feature type="domain" description="NIF system FeS cluster assembly NifU N-terminal" evidence="1">
    <location>
        <begin position="7"/>
        <end position="95"/>
    </location>
</feature>
<keyword evidence="3" id="KW-1185">Reference proteome</keyword>
<dbReference type="CDD" id="cd06664">
    <property type="entry name" value="IscU_like"/>
    <property type="match status" value="1"/>
</dbReference>
<reference evidence="2 3" key="1">
    <citation type="submission" date="2019-07" db="EMBL/GenBank/DDBJ databases">
        <title>Whole genome shotgun sequence of Acetobacter nitrogenifigens NBRC 105050.</title>
        <authorList>
            <person name="Hosoyama A."/>
            <person name="Uohara A."/>
            <person name="Ohji S."/>
            <person name="Ichikawa N."/>
        </authorList>
    </citation>
    <scope>NUCLEOTIDE SEQUENCE [LARGE SCALE GENOMIC DNA]</scope>
    <source>
        <strain evidence="2 3">NBRC 105050</strain>
    </source>
</reference>
<gene>
    <name evidence="2" type="primary">iscU</name>
    <name evidence="2" type="ORF">ANI02nite_02580</name>
</gene>
<evidence type="ECO:0000313" key="3">
    <source>
        <dbReference type="Proteomes" id="UP000321635"/>
    </source>
</evidence>
<dbReference type="PANTHER" id="PTHR10093">
    <property type="entry name" value="IRON-SULFUR CLUSTER ASSEMBLY ENZYME NIFU HOMOLOG"/>
    <property type="match status" value="1"/>
</dbReference>
<dbReference type="AlphaFoldDB" id="A0A511X605"/>
<dbReference type="SUPFAM" id="SSF82649">
    <property type="entry name" value="SufE/NifU"/>
    <property type="match status" value="1"/>
</dbReference>
<dbReference type="NCBIfam" id="TIGR01994">
    <property type="entry name" value="SUF_scaf_2"/>
    <property type="match status" value="1"/>
</dbReference>
<dbReference type="GO" id="GO:0051536">
    <property type="term" value="F:iron-sulfur cluster binding"/>
    <property type="evidence" value="ECO:0007669"/>
    <property type="project" value="InterPro"/>
</dbReference>
<dbReference type="Gene3D" id="3.90.1010.10">
    <property type="match status" value="1"/>
</dbReference>
<protein>
    <submittedName>
        <fullName evidence="2">Iron-sulfur cluster assembly scaffold protein</fullName>
    </submittedName>
</protein>
<accession>A0A511X605</accession>
<dbReference type="GO" id="GO:0016226">
    <property type="term" value="P:iron-sulfur cluster assembly"/>
    <property type="evidence" value="ECO:0007669"/>
    <property type="project" value="InterPro"/>
</dbReference>
<dbReference type="EMBL" id="BJYF01000001">
    <property type="protein sequence ID" value="GEN58374.1"/>
    <property type="molecule type" value="Genomic_DNA"/>
</dbReference>
<dbReference type="OrthoDB" id="9804157at2"/>
<proteinExistence type="predicted"/>
<comment type="caution">
    <text evidence="2">The sequence shown here is derived from an EMBL/GenBank/DDBJ whole genome shotgun (WGS) entry which is preliminary data.</text>
</comment>
<organism evidence="2 3">
    <name type="scientific">Acetobacter nitrogenifigens DSM 23921 = NBRC 105050</name>
    <dbReference type="NCBI Taxonomy" id="1120919"/>
    <lineage>
        <taxon>Bacteria</taxon>
        <taxon>Pseudomonadati</taxon>
        <taxon>Pseudomonadota</taxon>
        <taxon>Alphaproteobacteria</taxon>
        <taxon>Acetobacterales</taxon>
        <taxon>Acetobacteraceae</taxon>
        <taxon>Acetobacter</taxon>
    </lineage>
</organism>
<dbReference type="STRING" id="1120919.GCA_000429165_00263"/>
<dbReference type="Proteomes" id="UP000321635">
    <property type="component" value="Unassembled WGS sequence"/>
</dbReference>
<dbReference type="GO" id="GO:0005506">
    <property type="term" value="F:iron ion binding"/>
    <property type="evidence" value="ECO:0007669"/>
    <property type="project" value="InterPro"/>
</dbReference>
<dbReference type="InterPro" id="IPR002871">
    <property type="entry name" value="NIF_FeS_clus_asmbl_NifU_N"/>
</dbReference>
<sequence>MDGDSLYDTLIVRRAREPRHAGELADATVKAAGNNPLCGDRIALGVRVDGDRIAAARHVTKGCAICAASADLMAGSIEGRTLSEALDMAGRFHHMLGNGSPVELDDLPESMAAFLPLKTHRSRLRCATLPWTALEEALGHD</sequence>